<evidence type="ECO:0000256" key="3">
    <source>
        <dbReference type="ARBA" id="ARBA00022741"/>
    </source>
</evidence>
<reference evidence="7 8" key="1">
    <citation type="submission" date="2020-12" db="EMBL/GenBank/DDBJ databases">
        <title>Bacterial novel species Adhaeribacter sp. BT258 isolated from soil.</title>
        <authorList>
            <person name="Jung H.-Y."/>
        </authorList>
    </citation>
    <scope>NUCLEOTIDE SEQUENCE [LARGE SCALE GENOMIC DNA]</scope>
    <source>
        <strain evidence="7 8">BT258</strain>
    </source>
</reference>
<comment type="caution">
    <text evidence="7">The sequence shown here is derived from an EMBL/GenBank/DDBJ whole genome shotgun (WGS) entry which is preliminary data.</text>
</comment>
<dbReference type="RefSeq" id="WP_200505123.1">
    <property type="nucleotide sequence ID" value="NZ_JAEHFX010000002.1"/>
</dbReference>
<dbReference type="Pfam" id="PF00005">
    <property type="entry name" value="ABC_tran"/>
    <property type="match status" value="1"/>
</dbReference>
<dbReference type="GO" id="GO:0005524">
    <property type="term" value="F:ATP binding"/>
    <property type="evidence" value="ECO:0007669"/>
    <property type="project" value="UniProtKB-KW"/>
</dbReference>
<accession>A0ABS1BZ42</accession>
<dbReference type="SUPFAM" id="SSF52540">
    <property type="entry name" value="P-loop containing nucleoside triphosphate hydrolases"/>
    <property type="match status" value="1"/>
</dbReference>
<evidence type="ECO:0000256" key="5">
    <source>
        <dbReference type="ARBA" id="ARBA00022967"/>
    </source>
</evidence>
<protein>
    <submittedName>
        <fullName evidence="7">ABC transporter ATP-binding protein</fullName>
    </submittedName>
</protein>
<dbReference type="InterPro" id="IPR003439">
    <property type="entry name" value="ABC_transporter-like_ATP-bd"/>
</dbReference>
<dbReference type="InterPro" id="IPR027417">
    <property type="entry name" value="P-loop_NTPase"/>
</dbReference>
<evidence type="ECO:0000256" key="1">
    <source>
        <dbReference type="ARBA" id="ARBA00005417"/>
    </source>
</evidence>
<dbReference type="PANTHER" id="PTHR42798:SF2">
    <property type="entry name" value="ABC TRANSPORTER ATP-BINDING PROTEIN MG467-RELATED"/>
    <property type="match status" value="1"/>
</dbReference>
<sequence length="223" mass="24500">MTTPEILLQATNIFKNYGTLPVLKGIDLSIAKGEVVSIVGASGAGKSTLLHILGTLDAPDQGEVHFSGQDLTKMNNGDLARFRNKYIGFIFQFHNLLPEFTALENACLPGFLAGRPEKEVKARATELLEMLHLGHRLEHKPSEMSGGEQQRTAVARALINSPEIIFADEPSGNLDSKNANELHEIFFRLRNELNQTFVVVTHNAELAGMADRKLVMKDGHMVA</sequence>
<dbReference type="PANTHER" id="PTHR42798">
    <property type="entry name" value="LIPOPROTEIN-RELEASING SYSTEM ATP-BINDING PROTEIN LOLD"/>
    <property type="match status" value="1"/>
</dbReference>
<evidence type="ECO:0000313" key="8">
    <source>
        <dbReference type="Proteomes" id="UP000644147"/>
    </source>
</evidence>
<dbReference type="InterPro" id="IPR017911">
    <property type="entry name" value="MacB-like_ATP-bd"/>
</dbReference>
<dbReference type="SMART" id="SM00382">
    <property type="entry name" value="AAA"/>
    <property type="match status" value="1"/>
</dbReference>
<name>A0ABS1BZ42_9BACT</name>
<dbReference type="EMBL" id="JAEHFX010000002">
    <property type="protein sequence ID" value="MBK0402375.1"/>
    <property type="molecule type" value="Genomic_DNA"/>
</dbReference>
<dbReference type="CDD" id="cd03255">
    <property type="entry name" value="ABC_MJ0796_LolCDE_FtsE"/>
    <property type="match status" value="1"/>
</dbReference>
<dbReference type="PROSITE" id="PS50893">
    <property type="entry name" value="ABC_TRANSPORTER_2"/>
    <property type="match status" value="1"/>
</dbReference>
<keyword evidence="2" id="KW-0813">Transport</keyword>
<evidence type="ECO:0000256" key="2">
    <source>
        <dbReference type="ARBA" id="ARBA00022448"/>
    </source>
</evidence>
<organism evidence="7 8">
    <name type="scientific">Adhaeribacter terrigena</name>
    <dbReference type="NCBI Taxonomy" id="2793070"/>
    <lineage>
        <taxon>Bacteria</taxon>
        <taxon>Pseudomonadati</taxon>
        <taxon>Bacteroidota</taxon>
        <taxon>Cytophagia</taxon>
        <taxon>Cytophagales</taxon>
        <taxon>Hymenobacteraceae</taxon>
        <taxon>Adhaeribacter</taxon>
    </lineage>
</organism>
<gene>
    <name evidence="7" type="ORF">I5M27_05225</name>
</gene>
<proteinExistence type="inferred from homology"/>
<evidence type="ECO:0000259" key="6">
    <source>
        <dbReference type="PROSITE" id="PS50893"/>
    </source>
</evidence>
<dbReference type="Proteomes" id="UP000644147">
    <property type="component" value="Unassembled WGS sequence"/>
</dbReference>
<keyword evidence="8" id="KW-1185">Reference proteome</keyword>
<dbReference type="InterPro" id="IPR003593">
    <property type="entry name" value="AAA+_ATPase"/>
</dbReference>
<dbReference type="Gene3D" id="3.40.50.300">
    <property type="entry name" value="P-loop containing nucleotide triphosphate hydrolases"/>
    <property type="match status" value="1"/>
</dbReference>
<evidence type="ECO:0000313" key="7">
    <source>
        <dbReference type="EMBL" id="MBK0402375.1"/>
    </source>
</evidence>
<evidence type="ECO:0000256" key="4">
    <source>
        <dbReference type="ARBA" id="ARBA00022840"/>
    </source>
</evidence>
<keyword evidence="5" id="KW-1278">Translocase</keyword>
<feature type="domain" description="ABC transporter" evidence="6">
    <location>
        <begin position="8"/>
        <end position="222"/>
    </location>
</feature>
<keyword evidence="4 7" id="KW-0067">ATP-binding</keyword>
<comment type="similarity">
    <text evidence="1">Belongs to the ABC transporter superfamily.</text>
</comment>
<keyword evidence="3" id="KW-0547">Nucleotide-binding</keyword>